<gene>
    <name evidence="3" type="ORF">ACFW6T_16785</name>
</gene>
<keyword evidence="2" id="KW-0560">Oxidoreductase</keyword>
<name>A0ABW6GLL7_9ACTN</name>
<comment type="caution">
    <text evidence="3">The sequence shown here is derived from an EMBL/GenBank/DDBJ whole genome shotgun (WGS) entry which is preliminary data.</text>
</comment>
<dbReference type="Pfam" id="PF00067">
    <property type="entry name" value="p450"/>
    <property type="match status" value="1"/>
</dbReference>
<evidence type="ECO:0000313" key="3">
    <source>
        <dbReference type="EMBL" id="MFE1353636.1"/>
    </source>
</evidence>
<organism evidence="3 4">
    <name type="scientific">Kitasatospora phosalacinea</name>
    <dbReference type="NCBI Taxonomy" id="2065"/>
    <lineage>
        <taxon>Bacteria</taxon>
        <taxon>Bacillati</taxon>
        <taxon>Actinomycetota</taxon>
        <taxon>Actinomycetes</taxon>
        <taxon>Kitasatosporales</taxon>
        <taxon>Streptomycetaceae</taxon>
        <taxon>Kitasatospora</taxon>
    </lineage>
</organism>
<dbReference type="RefSeq" id="WP_380321176.1">
    <property type="nucleotide sequence ID" value="NZ_JBHYPW010000013.1"/>
</dbReference>
<reference evidence="3 4" key="1">
    <citation type="submission" date="2024-09" db="EMBL/GenBank/DDBJ databases">
        <title>The Natural Products Discovery Center: Release of the First 8490 Sequenced Strains for Exploring Actinobacteria Biosynthetic Diversity.</title>
        <authorList>
            <person name="Kalkreuter E."/>
            <person name="Kautsar S.A."/>
            <person name="Yang D."/>
            <person name="Bader C.D."/>
            <person name="Teijaro C.N."/>
            <person name="Fluegel L."/>
            <person name="Davis C.M."/>
            <person name="Simpson J.R."/>
            <person name="Lauterbach L."/>
            <person name="Steele A.D."/>
            <person name="Gui C."/>
            <person name="Meng S."/>
            <person name="Li G."/>
            <person name="Viehrig K."/>
            <person name="Ye F."/>
            <person name="Su P."/>
            <person name="Kiefer A.F."/>
            <person name="Nichols A."/>
            <person name="Cepeda A.J."/>
            <person name="Yan W."/>
            <person name="Fan B."/>
            <person name="Jiang Y."/>
            <person name="Adhikari A."/>
            <person name="Zheng C.-J."/>
            <person name="Schuster L."/>
            <person name="Cowan T.M."/>
            <person name="Smanski M.J."/>
            <person name="Chevrette M.G."/>
            <person name="De Carvalho L.P.S."/>
            <person name="Shen B."/>
        </authorList>
    </citation>
    <scope>NUCLEOTIDE SEQUENCE [LARGE SCALE GENOMIC DNA]</scope>
    <source>
        <strain evidence="3 4">NPDC058753</strain>
    </source>
</reference>
<proteinExistence type="inferred from homology"/>
<evidence type="ECO:0000256" key="2">
    <source>
        <dbReference type="RuleBase" id="RU000461"/>
    </source>
</evidence>
<dbReference type="PANTHER" id="PTHR46696:SF1">
    <property type="entry name" value="CYTOCHROME P450 YJIB-RELATED"/>
    <property type="match status" value="1"/>
</dbReference>
<dbReference type="InterPro" id="IPR036396">
    <property type="entry name" value="Cyt_P450_sf"/>
</dbReference>
<keyword evidence="2" id="KW-0349">Heme</keyword>
<protein>
    <submittedName>
        <fullName evidence="3">Cytochrome P450</fullName>
    </submittedName>
</protein>
<dbReference type="InterPro" id="IPR017972">
    <property type="entry name" value="Cyt_P450_CS"/>
</dbReference>
<evidence type="ECO:0000256" key="1">
    <source>
        <dbReference type="ARBA" id="ARBA00010617"/>
    </source>
</evidence>
<dbReference type="PANTHER" id="PTHR46696">
    <property type="entry name" value="P450, PUTATIVE (EUROFUNG)-RELATED"/>
    <property type="match status" value="1"/>
</dbReference>
<dbReference type="EMBL" id="JBHYPX010000031">
    <property type="protein sequence ID" value="MFE1353636.1"/>
    <property type="molecule type" value="Genomic_DNA"/>
</dbReference>
<keyword evidence="2" id="KW-0503">Monooxygenase</keyword>
<dbReference type="PROSITE" id="PS00086">
    <property type="entry name" value="CYTOCHROME_P450"/>
    <property type="match status" value="1"/>
</dbReference>
<dbReference type="InterPro" id="IPR002397">
    <property type="entry name" value="Cyt_P450_B"/>
</dbReference>
<keyword evidence="2" id="KW-0479">Metal-binding</keyword>
<sequence>MDEFAYPPAVRTVSALLGIPAAEQQWLRVRAQEVTGVLEPFCAPGPATAADRAAAELEDYACALVRRRRAGPASGLAGAPVWAHDRDADALSARELVANLVFFTLAGFETSANLIGNGLALLLEHPGPAAARREDESPAGRYVEEVLRVEAPLQLTGRWRTQPVELDGGGTIEAAGHVLLLLAAGNRDPARFSGPERFDSFRPFAAPLSFGAGPRYCLGAAPARTQARIALPLLLRRLPAVRRAGRVPRRGRLAFRGFTGLPVACVP</sequence>
<keyword evidence="4" id="KW-1185">Reference proteome</keyword>
<dbReference type="InterPro" id="IPR001128">
    <property type="entry name" value="Cyt_P450"/>
</dbReference>
<dbReference type="Gene3D" id="1.10.630.10">
    <property type="entry name" value="Cytochrome P450"/>
    <property type="match status" value="1"/>
</dbReference>
<keyword evidence="2" id="KW-0408">Iron</keyword>
<comment type="similarity">
    <text evidence="1 2">Belongs to the cytochrome P450 family.</text>
</comment>
<evidence type="ECO:0000313" key="4">
    <source>
        <dbReference type="Proteomes" id="UP001599542"/>
    </source>
</evidence>
<dbReference type="Proteomes" id="UP001599542">
    <property type="component" value="Unassembled WGS sequence"/>
</dbReference>
<accession>A0ABW6GLL7</accession>
<dbReference type="SUPFAM" id="SSF48264">
    <property type="entry name" value="Cytochrome P450"/>
    <property type="match status" value="1"/>
</dbReference>
<dbReference type="PRINTS" id="PR00385">
    <property type="entry name" value="P450"/>
</dbReference>
<dbReference type="PRINTS" id="PR00359">
    <property type="entry name" value="BP450"/>
</dbReference>